<feature type="compositionally biased region" description="Basic and acidic residues" evidence="1">
    <location>
        <begin position="1358"/>
        <end position="1367"/>
    </location>
</feature>
<accession>A0ABQ9H0U8</accession>
<comment type="caution">
    <text evidence="2">The sequence shown here is derived from an EMBL/GenBank/DDBJ whole genome shotgun (WGS) entry which is preliminary data.</text>
</comment>
<reference evidence="2 3" key="1">
    <citation type="submission" date="2023-02" db="EMBL/GenBank/DDBJ databases">
        <title>LHISI_Scaffold_Assembly.</title>
        <authorList>
            <person name="Stuart O.P."/>
            <person name="Cleave R."/>
            <person name="Magrath M.J.L."/>
            <person name="Mikheyev A.S."/>
        </authorList>
    </citation>
    <scope>NUCLEOTIDE SEQUENCE [LARGE SCALE GENOMIC DNA]</scope>
    <source>
        <strain evidence="2">Daus_M_001</strain>
        <tissue evidence="2">Leg muscle</tissue>
    </source>
</reference>
<name>A0ABQ9H0U8_9NEOP</name>
<organism evidence="2 3">
    <name type="scientific">Dryococelus australis</name>
    <dbReference type="NCBI Taxonomy" id="614101"/>
    <lineage>
        <taxon>Eukaryota</taxon>
        <taxon>Metazoa</taxon>
        <taxon>Ecdysozoa</taxon>
        <taxon>Arthropoda</taxon>
        <taxon>Hexapoda</taxon>
        <taxon>Insecta</taxon>
        <taxon>Pterygota</taxon>
        <taxon>Neoptera</taxon>
        <taxon>Polyneoptera</taxon>
        <taxon>Phasmatodea</taxon>
        <taxon>Verophasmatodea</taxon>
        <taxon>Anareolatae</taxon>
        <taxon>Phasmatidae</taxon>
        <taxon>Eurycanthinae</taxon>
        <taxon>Dryococelus</taxon>
    </lineage>
</organism>
<feature type="region of interest" description="Disordered" evidence="1">
    <location>
        <begin position="1358"/>
        <end position="1380"/>
    </location>
</feature>
<evidence type="ECO:0000313" key="3">
    <source>
        <dbReference type="Proteomes" id="UP001159363"/>
    </source>
</evidence>
<sequence length="2371" mass="264691">MCQPHRTGIAELPWNRRLHVGDQCTEVGFGYVSYTQTDHEFHGSDRSSTFCPAKETTTKRRRNSPMTSLLRSTYLYSMAAPQRDGSKVRSKSGFAAQRRRDPRITGKGAKPVRSPPPPIPPVAEHVAPPTECKITAKRHASTTADRMRESYSGIVNLKAVHNTVSSFEINLIKTSHLLPAYIFTCELSDMRPVNCNSRDEHHVALVHFRGLVCGECRRRCHIVICPLSHSYSISVPQSKLRNSRACSECLLYPHAGTDKLADTRPFTDWLRNARLWELASCLTGYCVLRKIPYWLGYLLASRISGVDWRTAFRHAAYRHKRLEFAINNTDTIQHLHKQHYTATNTTPTDIKHTTDNSLKRQQSAPLSPERMAVLCARTSPTGTHRAATPRDVTPPRLTDDLAQPPFCQFPPRAAGATPRNENILGNNNQPSKARAPRGCVGYARPTNNICMIGSASLLIIWDQHAPVDPHHTHLLVLMAAIPDVGRHTTLQLDNGDAGSQGLLGTDLTIHRRGFESRDFMGEIPGIICMLVLAEFLRRPVRRWRSTHIKQPQFSRNFTMERSWNEGAGETGDPEKTRPPTNGIVRHNCHLRKSVERATVASGQLEDFCKKIWRCCSFQPADNNACNKEVCRAAHCEGEAEADAAVRLHSLRAVIHLVCGNHGDEATAVLVCGPPNISGSLWLPAPRPKTRHSPTCSVQCCPPKLRLAGSSFYMPSQSVHISFSIFFRHCMYFTHKPTRFRKMSPDIFLRAFAMEKFVILYWYHILSNYRLFKIKMYVALLHKCCITQPTKATKATIREQERAVFTQYETVTLHDGQCRALFTAIVSAVFTQYETVTLHDGQCRALFTAIVSAVFTQYETVTLHDGQCRALFTAIVSAVFTQYETVTLHDGQCRALFTAIVSAVFTQYETVTLHDGQCRALFTAIVSAVFTQYETVTLHDGQCRALFTAIVSAVFTQYETVTLHDGQCRALFTAIVSAVFTQYETVTLHDGQCRALFTAIVSAVFTQYETVTLHDGQCRALFTAIVSAVFTQYETVTLHDGQCRALFTAIVKRVALRHKLFPTNGFQIRSLFPAPAKRRCEERILATTTLRVHCLHRGQNERGIILHTYFKMLSERCRFNAELSIDIRAYTHPGHNKPRSRDRGGVVVRLGELGSIPSGVAPGFSHTSRFFHSGIPALLHTHLTSPSSALKTNLSTPQRHPGIIIEGHGHTKQRAWVPDDTWSRSSRKKIALHGDICYSLFEVNGPLLNARLRTHAHSATHKFELVKQIRAVCNVHSLLTLAPSGAYMLLKYDRWAIFKQSTLPSAKYAFDYPIVKYGFDCHVIKYVFNCPIRDHTRVTAGEARDFTIGRETTRRDVTATVGGKEHDTSGSGAGAQPLRRLSPTYGRRNLGIGPHDAAGRRVFSELHSGAAPYSPHFALIGSQDLDVKCRPNRFTHLLIKNIYSYFIYIHRPHTTSSDFSRFFLTPATLLYDKLKAGLVYLELFTTFGAEKRGSDKGNTATHIKCAIATKRMTLNWRAMFSKYCVYLWGFQRRPHHLIGGKSPDRLSVIPQDAGRLTVSACEEGRVEVCHPPPPPAESNAGTKHNQVQAVHRAVTFSMVDFKSAHFVANGLQQHSARVQCVRECASIWEDHDLMNSSRRRKITRPAEIVDHARDGARFRSAGVVNSDSIAELIACASGASRGGPRQKLPLLRPVTSAVQPISPRHMLPPPVVVELWFADHWLGPRLSANKGEAPRSEIYFCSGYNEIIFKSKYRVSPLKEAPWDVCKRGNTVQCDNKIPRTTPKVVKGTGEDMLRDGIDSCPTGHLLKDSPCPSGHSFFLLSRQPPRVAAVLDQCVSSLHHTFLRKPEQVPVRRLLSKIATTTVFLNHSRILGRFRNTESGQFLAHSCNVECIPAKTMSLFGALKTEIKAPFCLSNTVAQDSTYDSSHTPEGVLHIMGRTTRKFAYICSNSYMAKTTGKDEQVYICTFITDQRRRSTSLTESAVADSNPAIAVDDAWSDGVEGNIAAGLNPTCSRSAGRVNIHPPPPILPQTHQRHIPLFAMFVNTGPPALRDFQRRAPPPPSPLEPITLLSPRLCMIQYYRPYSCFNQIIVESGQQYLVSEPVAARSYAVDVFAQQRFVRTGFVHAVPPVCGLLEARFIPPPLLHHTLALVALLINWFSLQEKFSTREHLTINRAMRKRSINFKGNLFTAVEKAQEAFKLSITHTSTNGASNDLRENSRSALTLEIEIIYKQGHCGNGGALRNDISNACDAFKALCTYLRTIVSWENLYFKQTATQFKSKVSGPGSRLHKGSSGDRSATESTVFVSVVCECTASPRCNTITRKSSAGTACGAMLQDLQHAYTEVTFAIVSEIIRHALDDSASIADLQKTRK</sequence>
<evidence type="ECO:0000313" key="2">
    <source>
        <dbReference type="EMBL" id="KAJ8877918.1"/>
    </source>
</evidence>
<dbReference type="Proteomes" id="UP001159363">
    <property type="component" value="Chromosome 7"/>
</dbReference>
<evidence type="ECO:0000256" key="1">
    <source>
        <dbReference type="SAM" id="MobiDB-lite"/>
    </source>
</evidence>
<feature type="region of interest" description="Disordered" evidence="1">
    <location>
        <begin position="80"/>
        <end position="126"/>
    </location>
</feature>
<keyword evidence="3" id="KW-1185">Reference proteome</keyword>
<proteinExistence type="predicted"/>
<dbReference type="EMBL" id="JARBHB010000008">
    <property type="protein sequence ID" value="KAJ8877918.1"/>
    <property type="molecule type" value="Genomic_DNA"/>
</dbReference>
<feature type="region of interest" description="Disordered" evidence="1">
    <location>
        <begin position="562"/>
        <end position="583"/>
    </location>
</feature>
<protein>
    <submittedName>
        <fullName evidence="2">Uncharacterized protein</fullName>
    </submittedName>
</protein>
<feature type="region of interest" description="Disordered" evidence="1">
    <location>
        <begin position="412"/>
        <end position="436"/>
    </location>
</feature>
<feature type="region of interest" description="Disordered" evidence="1">
    <location>
        <begin position="42"/>
        <end position="65"/>
    </location>
</feature>
<gene>
    <name evidence="2" type="ORF">PR048_022377</name>
</gene>
<feature type="compositionally biased region" description="Polar residues" evidence="1">
    <location>
        <begin position="419"/>
        <end position="431"/>
    </location>
</feature>